<evidence type="ECO:0000313" key="1">
    <source>
        <dbReference type="EMBL" id="GHI01284.1"/>
    </source>
</evidence>
<evidence type="ECO:0000313" key="2">
    <source>
        <dbReference type="Proteomes" id="UP000637074"/>
    </source>
</evidence>
<name>A0ABQ3NBK3_9BACI</name>
<gene>
    <name evidence="1" type="ORF">AM1BK_48260</name>
</gene>
<accession>A0ABQ3NBK3</accession>
<sequence length="49" mass="5356">MIIAQAGVNNMLLANKKATFLIPLNGWYSGSGLINDHHMQTAAANKRME</sequence>
<dbReference type="EMBL" id="BNDS01000038">
    <property type="protein sequence ID" value="GHI01284.1"/>
    <property type="molecule type" value="Genomic_DNA"/>
</dbReference>
<comment type="caution">
    <text evidence="1">The sequence shown here is derived from an EMBL/GenBank/DDBJ whole genome shotgun (WGS) entry which is preliminary data.</text>
</comment>
<dbReference type="Proteomes" id="UP000637074">
    <property type="component" value="Unassembled WGS sequence"/>
</dbReference>
<keyword evidence="2" id="KW-1185">Reference proteome</keyword>
<organism evidence="1 2">
    <name type="scientific">Neobacillus kokaensis</name>
    <dbReference type="NCBI Taxonomy" id="2759023"/>
    <lineage>
        <taxon>Bacteria</taxon>
        <taxon>Bacillati</taxon>
        <taxon>Bacillota</taxon>
        <taxon>Bacilli</taxon>
        <taxon>Bacillales</taxon>
        <taxon>Bacillaceae</taxon>
        <taxon>Neobacillus</taxon>
    </lineage>
</organism>
<proteinExistence type="predicted"/>
<protein>
    <submittedName>
        <fullName evidence="1">Uncharacterized protein</fullName>
    </submittedName>
</protein>
<reference evidence="1 2" key="1">
    <citation type="journal article" date="2022" name="Int. J. Syst. Evol. Microbiol.">
        <title>Neobacillus kokaensis sp. nov., isolated from soil.</title>
        <authorList>
            <person name="Yuki K."/>
            <person name="Matsubara H."/>
            <person name="Yamaguchi S."/>
        </authorList>
    </citation>
    <scope>NUCLEOTIDE SEQUENCE [LARGE SCALE GENOMIC DNA]</scope>
    <source>
        <strain evidence="1 2">LOB 377</strain>
    </source>
</reference>